<dbReference type="PANTHER" id="PTHR33908">
    <property type="entry name" value="MANNOSYLTRANSFERASE YKCB-RELATED"/>
    <property type="match status" value="1"/>
</dbReference>
<reference evidence="10" key="1">
    <citation type="submission" date="2022-07" db="EMBL/GenBank/DDBJ databases">
        <title>Description and genome-wide analysis of Profundicola chukchiensis gen. nov., sp. nov., marine bacteria isolated from bottom sediments of the Chukchi Sea.</title>
        <authorList>
            <person name="Romanenko L."/>
            <person name="Otstavnykh N."/>
            <person name="Kurilenko V."/>
            <person name="Eremeev V."/>
            <person name="Velansky P."/>
            <person name="Mikhailov V."/>
            <person name="Isaeva M."/>
        </authorList>
    </citation>
    <scope>NUCLEOTIDE SEQUENCE</scope>
    <source>
        <strain evidence="10">KMM 9713</strain>
    </source>
</reference>
<evidence type="ECO:0000259" key="9">
    <source>
        <dbReference type="Pfam" id="PF13231"/>
    </source>
</evidence>
<feature type="transmembrane region" description="Helical" evidence="8">
    <location>
        <begin position="353"/>
        <end position="373"/>
    </location>
</feature>
<evidence type="ECO:0000256" key="1">
    <source>
        <dbReference type="ARBA" id="ARBA00004651"/>
    </source>
</evidence>
<dbReference type="AlphaFoldDB" id="A0A9X4RU92"/>
<dbReference type="RefSeq" id="WP_304420041.1">
    <property type="nucleotide sequence ID" value="NZ_JANCMU010000001.1"/>
</dbReference>
<keyword evidence="3" id="KW-0328">Glycosyltransferase</keyword>
<dbReference type="PANTHER" id="PTHR33908:SF3">
    <property type="entry name" value="UNDECAPRENYL PHOSPHATE-ALPHA-4-AMINO-4-DEOXY-L-ARABINOSE ARABINOSYL TRANSFERASE"/>
    <property type="match status" value="1"/>
</dbReference>
<dbReference type="GO" id="GO:0010041">
    <property type="term" value="P:response to iron(III) ion"/>
    <property type="evidence" value="ECO:0007669"/>
    <property type="project" value="TreeGrafter"/>
</dbReference>
<protein>
    <submittedName>
        <fullName evidence="10">Glycosyltransferase family 39 protein</fullName>
    </submittedName>
</protein>
<evidence type="ECO:0000256" key="6">
    <source>
        <dbReference type="ARBA" id="ARBA00022989"/>
    </source>
</evidence>
<feature type="transmembrane region" description="Helical" evidence="8">
    <location>
        <begin position="323"/>
        <end position="341"/>
    </location>
</feature>
<dbReference type="InterPro" id="IPR038731">
    <property type="entry name" value="RgtA/B/C-like"/>
</dbReference>
<keyword evidence="4" id="KW-0808">Transferase</keyword>
<evidence type="ECO:0000256" key="4">
    <source>
        <dbReference type="ARBA" id="ARBA00022679"/>
    </source>
</evidence>
<proteinExistence type="predicted"/>
<sequence length="529" mass="61066">MMNTMKTNKEAMIVFLVASFLCFSNIWGYPITILDEAKNSEAAREMLLNRHLVPTFNDILRTDKPLLHYLFMQLGYIIFGVNELGARFFGAFIGAGFMTYFYLFLRQHSSINKARIGTFVLMSSFFWVQEFHLAVPDPYFIVILCSSWLCFYNYYVNNSSKINLWLFYVLVGLATLAKGPVAIGLSGLIVLLFLIFKKELSWNIFAKYQVILGGILVLLISVPWFVWVHYETAGAYTDGFFLHHNIKRFQEVNSGHGGIFLITWAFVLLGLFPFGAFIPQGIWHGWKFRKRNDLIAFSLVISVVVIGFFSISSTKLPNYTLPAIPFIAILVASFFDEVFYFKTLKTWSNYLSLGLIALVSIAIPVAIFILFQHNLIQHLQITLTFISAIIVLVGLYFMWKYLMKNNLQKLILSIGVLWMTLGLIIFYLIYPNLAQIEPVIQAQKVIENQKVVVFDNYDPAFNMNFEQVYQVFHEEQELLNFIETNPEVLVLTKNRSIDNKSIFKSSFDVIFDEPSVFENYRTIILKKKD</sequence>
<dbReference type="GO" id="GO:0005886">
    <property type="term" value="C:plasma membrane"/>
    <property type="evidence" value="ECO:0007669"/>
    <property type="project" value="UniProtKB-SubCell"/>
</dbReference>
<dbReference type="EMBL" id="JANCMU010000001">
    <property type="protein sequence ID" value="MDG4945421.1"/>
    <property type="molecule type" value="Genomic_DNA"/>
</dbReference>
<feature type="transmembrane region" description="Helical" evidence="8">
    <location>
        <begin position="379"/>
        <end position="398"/>
    </location>
</feature>
<keyword evidence="2" id="KW-1003">Cell membrane</keyword>
<feature type="domain" description="Glycosyltransferase RgtA/B/C/D-like" evidence="9">
    <location>
        <begin position="63"/>
        <end position="227"/>
    </location>
</feature>
<dbReference type="GO" id="GO:0016763">
    <property type="term" value="F:pentosyltransferase activity"/>
    <property type="evidence" value="ECO:0007669"/>
    <property type="project" value="TreeGrafter"/>
</dbReference>
<evidence type="ECO:0000256" key="3">
    <source>
        <dbReference type="ARBA" id="ARBA00022676"/>
    </source>
</evidence>
<dbReference type="Proteomes" id="UP001152599">
    <property type="component" value="Unassembled WGS sequence"/>
</dbReference>
<evidence type="ECO:0000256" key="2">
    <source>
        <dbReference type="ARBA" id="ARBA00022475"/>
    </source>
</evidence>
<keyword evidence="6 8" id="KW-1133">Transmembrane helix</keyword>
<evidence type="ECO:0000256" key="8">
    <source>
        <dbReference type="SAM" id="Phobius"/>
    </source>
</evidence>
<dbReference type="InterPro" id="IPR050297">
    <property type="entry name" value="LipidA_mod_glycosyltrf_83"/>
</dbReference>
<name>A0A9X4RU92_9FLAO</name>
<dbReference type="GO" id="GO:0009103">
    <property type="term" value="P:lipopolysaccharide biosynthetic process"/>
    <property type="evidence" value="ECO:0007669"/>
    <property type="project" value="UniProtKB-ARBA"/>
</dbReference>
<feature type="transmembrane region" description="Helical" evidence="8">
    <location>
        <begin position="294"/>
        <end position="311"/>
    </location>
</feature>
<feature type="transmembrane region" description="Helical" evidence="8">
    <location>
        <begin position="208"/>
        <end position="230"/>
    </location>
</feature>
<evidence type="ECO:0000256" key="5">
    <source>
        <dbReference type="ARBA" id="ARBA00022692"/>
    </source>
</evidence>
<dbReference type="Pfam" id="PF13231">
    <property type="entry name" value="PMT_2"/>
    <property type="match status" value="1"/>
</dbReference>
<evidence type="ECO:0000256" key="7">
    <source>
        <dbReference type="ARBA" id="ARBA00023136"/>
    </source>
</evidence>
<keyword evidence="5 8" id="KW-0812">Transmembrane</keyword>
<comment type="subcellular location">
    <subcellularLocation>
        <location evidence="1">Cell membrane</location>
        <topology evidence="1">Multi-pass membrane protein</topology>
    </subcellularLocation>
</comment>
<keyword evidence="7 8" id="KW-0472">Membrane</keyword>
<keyword evidence="11" id="KW-1185">Reference proteome</keyword>
<gene>
    <name evidence="10" type="ORF">NMK71_03260</name>
</gene>
<feature type="transmembrane region" description="Helical" evidence="8">
    <location>
        <begin position="259"/>
        <end position="282"/>
    </location>
</feature>
<feature type="transmembrane region" description="Helical" evidence="8">
    <location>
        <begin position="139"/>
        <end position="155"/>
    </location>
</feature>
<accession>A0A9X4RU92</accession>
<feature type="transmembrane region" description="Helical" evidence="8">
    <location>
        <begin position="167"/>
        <end position="196"/>
    </location>
</feature>
<feature type="transmembrane region" description="Helical" evidence="8">
    <location>
        <begin position="84"/>
        <end position="105"/>
    </location>
</feature>
<feature type="transmembrane region" description="Helical" evidence="8">
    <location>
        <begin position="410"/>
        <end position="430"/>
    </location>
</feature>
<organism evidence="10 11">
    <name type="scientific">Profundicola chukchiensis</name>
    <dbReference type="NCBI Taxonomy" id="2961959"/>
    <lineage>
        <taxon>Bacteria</taxon>
        <taxon>Pseudomonadati</taxon>
        <taxon>Bacteroidota</taxon>
        <taxon>Flavobacteriia</taxon>
        <taxon>Flavobacteriales</taxon>
        <taxon>Weeksellaceae</taxon>
        <taxon>Profundicola</taxon>
    </lineage>
</organism>
<evidence type="ECO:0000313" key="10">
    <source>
        <dbReference type="EMBL" id="MDG4945421.1"/>
    </source>
</evidence>
<evidence type="ECO:0000313" key="11">
    <source>
        <dbReference type="Proteomes" id="UP001152599"/>
    </source>
</evidence>
<comment type="caution">
    <text evidence="10">The sequence shown here is derived from an EMBL/GenBank/DDBJ whole genome shotgun (WGS) entry which is preliminary data.</text>
</comment>